<sequence length="817" mass="89459">MAQLRVGLTSQMVALEAPLKVAGCGFCEGAFMERPKGFGYLHLAVRAGNAHAAEILLEAQANIEAKVADGRTPLMLAAEYDKARMAEFFLDRGAALDSRTLGGRTPLHVAAQAGSLDVVKLFLARGADFEAHDPQGATPLIYAVMENRFAVVKKLLRRRAAVNVKLTTTTVLHEAAARGLHIMVSLLVRMHADLAATDGQQQTAFDIASYFDHTALLLILQPRPGRVGAATVKTPRQADGKRVAEANFAITTSGTLPWRDFVLQRSLFGERKYIVNAGRKCLSMHSTPDASIRGCPIVAEWDTLEFHRLAEMLVVDFALPRVWTTDVHLAPFTELGRIAWRQIQAVFNLNQMFNLIVSDCPKRTLYGCLNIFGSEPRLKSSVSVVDPGILIQLLLSQRALSVTLSMFCRATADSNLRGDACHGLCLGQSDAAGSDCLRMKLLDLLGVFGQVGHKGMRKSVVRHLVLYDVFLIDMMSCMRGVIEAAIAGNGLLHGLLESVSAEFKDDETLALVNRLVEHRVVAAALELVTVHRILPSDTMFGAWNSEGNAVKLLHNHLKSVKLLLGHRSFDGAIDYDMLAPLSRSLVDIIVNCVLTEEQIEELDRRMQFGKKHASWSKTSVVLHALGSLELCLEKASSLKSKTDAYAMLVSSGLVAELESQLRMYVQMTGNTCFQTALSSSEIRSGRFGLSCTMDLDTVRCSYCIHWTSIALLSFCSRRKFVTGKGRAKRIGESLGCDNFSIEIPFATSRDLCSDKSCCCNPVCPKGFPCSLPSATVHSCSGCGLIVYCSEACQRSHWPYHKGMCKSVQSRIDRLQLC</sequence>
<reference evidence="9" key="1">
    <citation type="submission" date="2021-02" db="EMBL/GenBank/DDBJ databases">
        <authorList>
            <person name="Dougan E. K."/>
            <person name="Rhodes N."/>
            <person name="Thang M."/>
            <person name="Chan C."/>
        </authorList>
    </citation>
    <scope>NUCLEOTIDE SEQUENCE</scope>
</reference>
<dbReference type="EMBL" id="CAJNNV010022163">
    <property type="protein sequence ID" value="CAE8607850.1"/>
    <property type="molecule type" value="Genomic_DNA"/>
</dbReference>
<evidence type="ECO:0000313" key="9">
    <source>
        <dbReference type="EMBL" id="CAE8607850.1"/>
    </source>
</evidence>
<keyword evidence="5 6" id="KW-0040">ANK repeat</keyword>
<dbReference type="InterPro" id="IPR036770">
    <property type="entry name" value="Ankyrin_rpt-contain_sf"/>
</dbReference>
<dbReference type="SUPFAM" id="SSF144232">
    <property type="entry name" value="HIT/MYND zinc finger-like"/>
    <property type="match status" value="1"/>
</dbReference>
<dbReference type="PROSITE" id="PS50088">
    <property type="entry name" value="ANK_REPEAT"/>
    <property type="match status" value="4"/>
</dbReference>
<feature type="repeat" description="ANK" evidence="6">
    <location>
        <begin position="135"/>
        <end position="167"/>
    </location>
</feature>
<dbReference type="PROSITE" id="PS50297">
    <property type="entry name" value="ANK_REP_REGION"/>
    <property type="match status" value="4"/>
</dbReference>
<dbReference type="PANTHER" id="PTHR24189">
    <property type="entry name" value="MYOTROPHIN"/>
    <property type="match status" value="1"/>
</dbReference>
<keyword evidence="2" id="KW-0677">Repeat</keyword>
<dbReference type="AlphaFoldDB" id="A0A813FBV7"/>
<comment type="caution">
    <text evidence="9">The sequence shown here is derived from an EMBL/GenBank/DDBJ whole genome shotgun (WGS) entry which is preliminary data.</text>
</comment>
<evidence type="ECO:0000313" key="10">
    <source>
        <dbReference type="Proteomes" id="UP000654075"/>
    </source>
</evidence>
<dbReference type="InterPro" id="IPR002110">
    <property type="entry name" value="Ankyrin_rpt"/>
</dbReference>
<dbReference type="PANTHER" id="PTHR24189:SF50">
    <property type="entry name" value="ANKYRIN REPEAT AND SOCS BOX PROTEIN 2"/>
    <property type="match status" value="1"/>
</dbReference>
<dbReference type="SMART" id="SM00248">
    <property type="entry name" value="ANK"/>
    <property type="match status" value="6"/>
</dbReference>
<dbReference type="GO" id="GO:0008270">
    <property type="term" value="F:zinc ion binding"/>
    <property type="evidence" value="ECO:0007669"/>
    <property type="project" value="UniProtKB-KW"/>
</dbReference>
<evidence type="ECO:0000256" key="5">
    <source>
        <dbReference type="ARBA" id="ARBA00023043"/>
    </source>
</evidence>
<evidence type="ECO:0000256" key="2">
    <source>
        <dbReference type="ARBA" id="ARBA00022737"/>
    </source>
</evidence>
<dbReference type="Pfam" id="PF01753">
    <property type="entry name" value="zf-MYND"/>
    <property type="match status" value="1"/>
</dbReference>
<dbReference type="Gene3D" id="6.10.140.2220">
    <property type="match status" value="1"/>
</dbReference>
<feature type="repeat" description="ANK" evidence="6">
    <location>
        <begin position="69"/>
        <end position="101"/>
    </location>
</feature>
<accession>A0A813FBV7</accession>
<evidence type="ECO:0000256" key="6">
    <source>
        <dbReference type="PROSITE-ProRule" id="PRU00023"/>
    </source>
</evidence>
<keyword evidence="3 7" id="KW-0863">Zinc-finger</keyword>
<evidence type="ECO:0000256" key="4">
    <source>
        <dbReference type="ARBA" id="ARBA00022833"/>
    </source>
</evidence>
<feature type="repeat" description="ANK" evidence="6">
    <location>
        <begin position="36"/>
        <end position="68"/>
    </location>
</feature>
<dbReference type="Pfam" id="PF12796">
    <property type="entry name" value="Ank_2"/>
    <property type="match status" value="2"/>
</dbReference>
<protein>
    <recommendedName>
        <fullName evidence="8">MYND-type domain-containing protein</fullName>
    </recommendedName>
</protein>
<dbReference type="PROSITE" id="PS50865">
    <property type="entry name" value="ZF_MYND_2"/>
    <property type="match status" value="1"/>
</dbReference>
<evidence type="ECO:0000256" key="7">
    <source>
        <dbReference type="PROSITE-ProRule" id="PRU00134"/>
    </source>
</evidence>
<dbReference type="SUPFAM" id="SSF48403">
    <property type="entry name" value="Ankyrin repeat"/>
    <property type="match status" value="1"/>
</dbReference>
<dbReference type="OrthoDB" id="194358at2759"/>
<proteinExistence type="predicted"/>
<keyword evidence="10" id="KW-1185">Reference proteome</keyword>
<dbReference type="PRINTS" id="PR01415">
    <property type="entry name" value="ANKYRIN"/>
</dbReference>
<evidence type="ECO:0000259" key="8">
    <source>
        <dbReference type="PROSITE" id="PS50865"/>
    </source>
</evidence>
<keyword evidence="4" id="KW-0862">Zinc</keyword>
<keyword evidence="1" id="KW-0479">Metal-binding</keyword>
<name>A0A813FBV7_POLGL</name>
<feature type="domain" description="MYND-type" evidence="8">
    <location>
        <begin position="766"/>
        <end position="804"/>
    </location>
</feature>
<feature type="repeat" description="ANK" evidence="6">
    <location>
        <begin position="102"/>
        <end position="134"/>
    </location>
</feature>
<evidence type="ECO:0000256" key="1">
    <source>
        <dbReference type="ARBA" id="ARBA00022723"/>
    </source>
</evidence>
<gene>
    <name evidence="9" type="ORF">PGLA1383_LOCUS25755</name>
</gene>
<organism evidence="9 10">
    <name type="scientific">Polarella glacialis</name>
    <name type="common">Dinoflagellate</name>
    <dbReference type="NCBI Taxonomy" id="89957"/>
    <lineage>
        <taxon>Eukaryota</taxon>
        <taxon>Sar</taxon>
        <taxon>Alveolata</taxon>
        <taxon>Dinophyceae</taxon>
        <taxon>Suessiales</taxon>
        <taxon>Suessiaceae</taxon>
        <taxon>Polarella</taxon>
    </lineage>
</organism>
<dbReference type="InterPro" id="IPR050745">
    <property type="entry name" value="Multifunctional_regulatory"/>
</dbReference>
<dbReference type="InterPro" id="IPR002893">
    <property type="entry name" value="Znf_MYND"/>
</dbReference>
<dbReference type="Proteomes" id="UP000654075">
    <property type="component" value="Unassembled WGS sequence"/>
</dbReference>
<evidence type="ECO:0000256" key="3">
    <source>
        <dbReference type="ARBA" id="ARBA00022771"/>
    </source>
</evidence>
<dbReference type="Gene3D" id="1.25.40.20">
    <property type="entry name" value="Ankyrin repeat-containing domain"/>
    <property type="match status" value="2"/>
</dbReference>